<feature type="domain" description="Alanine racemase N-terminal" evidence="4">
    <location>
        <begin position="8"/>
        <end position="226"/>
    </location>
</feature>
<proteinExistence type="predicted"/>
<keyword evidence="2" id="KW-0663">Pyridoxal phosphate</keyword>
<name>M5DWX9_9FIRM</name>
<evidence type="ECO:0000313" key="6">
    <source>
        <dbReference type="Proteomes" id="UP000012063"/>
    </source>
</evidence>
<comment type="cofactor">
    <cofactor evidence="1">
        <name>pyridoxal 5'-phosphate</name>
        <dbReference type="ChEBI" id="CHEBI:597326"/>
    </cofactor>
</comment>
<dbReference type="GO" id="GO:0030170">
    <property type="term" value="F:pyridoxal phosphate binding"/>
    <property type="evidence" value="ECO:0007669"/>
    <property type="project" value="TreeGrafter"/>
</dbReference>
<dbReference type="InParanoid" id="M5DWX9"/>
<dbReference type="OrthoDB" id="504078at2"/>
<protein>
    <submittedName>
        <fullName evidence="5">Ornithine racemase</fullName>
        <ecNumber evidence="5">5.1.1.12</ecNumber>
    </submittedName>
</protein>
<dbReference type="eggNOG" id="COG3457">
    <property type="taxonomic scope" value="Bacteria"/>
</dbReference>
<dbReference type="STRING" id="1293054.HSACCH_00237"/>
<keyword evidence="3 5" id="KW-0413">Isomerase</keyword>
<dbReference type="Gene3D" id="3.20.20.10">
    <property type="entry name" value="Alanine racemase"/>
    <property type="match status" value="1"/>
</dbReference>
<dbReference type="InterPro" id="IPR029066">
    <property type="entry name" value="PLP-binding_barrel"/>
</dbReference>
<dbReference type="GO" id="GO:0050157">
    <property type="term" value="F:ornithine racemase activity"/>
    <property type="evidence" value="ECO:0007669"/>
    <property type="project" value="UniProtKB-EC"/>
</dbReference>
<dbReference type="InterPro" id="IPR000821">
    <property type="entry name" value="Ala_racemase"/>
</dbReference>
<dbReference type="EC" id="5.1.1.12" evidence="5"/>
<evidence type="ECO:0000256" key="3">
    <source>
        <dbReference type="ARBA" id="ARBA00023235"/>
    </source>
</evidence>
<dbReference type="InterPro" id="IPR001608">
    <property type="entry name" value="Ala_racemase_N"/>
</dbReference>
<accession>M5DWX9</accession>
<dbReference type="EMBL" id="CAUI01000005">
    <property type="protein sequence ID" value="CCU77871.1"/>
    <property type="molecule type" value="Genomic_DNA"/>
</dbReference>
<dbReference type="RefSeq" id="WP_005487250.1">
    <property type="nucleotide sequence ID" value="NZ_CAUI01000005.1"/>
</dbReference>
<evidence type="ECO:0000259" key="4">
    <source>
        <dbReference type="Pfam" id="PF01168"/>
    </source>
</evidence>
<evidence type="ECO:0000256" key="2">
    <source>
        <dbReference type="ARBA" id="ARBA00022898"/>
    </source>
</evidence>
<dbReference type="CDD" id="cd06815">
    <property type="entry name" value="PLPDE_III_AR_like_1"/>
    <property type="match status" value="1"/>
</dbReference>
<dbReference type="AlphaFoldDB" id="M5DWX9"/>
<dbReference type="PANTHER" id="PTHR30511">
    <property type="entry name" value="ALANINE RACEMASE"/>
    <property type="match status" value="1"/>
</dbReference>
<evidence type="ECO:0000313" key="5">
    <source>
        <dbReference type="EMBL" id="CCU77871.1"/>
    </source>
</evidence>
<evidence type="ECO:0000256" key="1">
    <source>
        <dbReference type="ARBA" id="ARBA00001933"/>
    </source>
</evidence>
<dbReference type="SUPFAM" id="SSF51419">
    <property type="entry name" value="PLP-binding barrel"/>
    <property type="match status" value="1"/>
</dbReference>
<dbReference type="Proteomes" id="UP000012063">
    <property type="component" value="Unassembled WGS sequence"/>
</dbReference>
<dbReference type="GO" id="GO:0008784">
    <property type="term" value="F:alanine racemase activity"/>
    <property type="evidence" value="ECO:0007669"/>
    <property type="project" value="TreeGrafter"/>
</dbReference>
<reference evidence="6" key="1">
    <citation type="journal article" date="2013" name="Genome Announc.">
        <title>Genome Sequence of Halanaerobium saccharolyticum subsp. saccharolyticum Strain DSM 6643T, a Halophilic Hydrogen-Producing Bacterium.</title>
        <authorList>
            <person name="Kivisto A."/>
            <person name="Larjo A."/>
            <person name="Ciranna A."/>
            <person name="Santala V."/>
            <person name="Roos C."/>
            <person name="Karp M."/>
        </authorList>
    </citation>
    <scope>NUCLEOTIDE SEQUENCE [LARGE SCALE GENOMIC DNA]</scope>
    <source>
        <strain evidence="6">DSM 6643</strain>
    </source>
</reference>
<organism evidence="5 6">
    <name type="scientific">Halanaerobium saccharolyticum subsp. saccharolyticum DSM 6643</name>
    <dbReference type="NCBI Taxonomy" id="1293054"/>
    <lineage>
        <taxon>Bacteria</taxon>
        <taxon>Bacillati</taxon>
        <taxon>Bacillota</taxon>
        <taxon>Clostridia</taxon>
        <taxon>Halanaerobiales</taxon>
        <taxon>Halanaerobiaceae</taxon>
        <taxon>Halanaerobium</taxon>
    </lineage>
</organism>
<dbReference type="PANTHER" id="PTHR30511:SF3">
    <property type="entry name" value="LYSINE RACEMASE"/>
    <property type="match status" value="1"/>
</dbReference>
<sequence length="356" mass="39965">MKYPLIDIDLQKLKYNFNELNKKCSKKNIKLTVVTKGFAGDQKIMKTLMMANVNSIADSRLDNIKEFRDLNYNGEAILLRIPKKSEIKEAINYIDCSLVSEKESCIYLSEEAKKINKKIGVIVMVDIGDRREGVMPENLMNFIKEIIKFPGIYLEGIGTNLGCYGGVIPDLKNTQKIIELKKEVENELGIEINRLSGGNTATTNLFGQGLLESEVNNLRVGEAILLANDITNQRQIEYLKRDVFKVRAEIIELKKKPSLPSGSQGCNFSGEKVQFKDKGIVKRAILAIGSQDIDHSSLIPELKGVEILGSSSDHLLVELSNCKKELNYGDVLNFKLGYSALLRAMTSPYVKKNYLY</sequence>
<comment type="caution">
    <text evidence="5">The sequence shown here is derived from an EMBL/GenBank/DDBJ whole genome shotgun (WGS) entry which is preliminary data.</text>
</comment>
<dbReference type="GO" id="GO:0005829">
    <property type="term" value="C:cytosol"/>
    <property type="evidence" value="ECO:0007669"/>
    <property type="project" value="TreeGrafter"/>
</dbReference>
<dbReference type="Pfam" id="PF01168">
    <property type="entry name" value="Ala_racemase_N"/>
    <property type="match status" value="1"/>
</dbReference>
<keyword evidence="6" id="KW-1185">Reference proteome</keyword>
<gene>
    <name evidence="5" type="ORF">HSACCH_00237</name>
</gene>